<keyword evidence="1" id="KW-1133">Transmembrane helix</keyword>
<comment type="caution">
    <text evidence="2">The sequence shown here is derived from an EMBL/GenBank/DDBJ whole genome shotgun (WGS) entry which is preliminary data.</text>
</comment>
<dbReference type="AlphaFoldDB" id="A0A0B2UCZ9"/>
<dbReference type="RefSeq" id="XP_014562978.1">
    <property type="nucleotide sequence ID" value="XM_014707492.1"/>
</dbReference>
<feature type="transmembrane region" description="Helical" evidence="1">
    <location>
        <begin position="171"/>
        <end position="189"/>
    </location>
</feature>
<feature type="transmembrane region" description="Helical" evidence="1">
    <location>
        <begin position="12"/>
        <end position="38"/>
    </location>
</feature>
<evidence type="ECO:0000313" key="3">
    <source>
        <dbReference type="Proteomes" id="UP000031056"/>
    </source>
</evidence>
<evidence type="ECO:0000313" key="2">
    <source>
        <dbReference type="EMBL" id="KHN68936.1"/>
    </source>
</evidence>
<accession>A0A0B2UCZ9</accession>
<keyword evidence="1" id="KW-0472">Membrane</keyword>
<dbReference type="InParanoid" id="A0A0B2UCZ9"/>
<proteinExistence type="predicted"/>
<sequence>MHRKSTIKRVFKVFFLFIQGMLLTSGIGMLIVSTTVYIKSYKLLGIAKSILLVSYTFGLLKILSAIFGYQALSSKKRVRVFAYVCVTLVLMNIQAIGVAKSVVIHERSGEWGNKRWGLLDENQRELIQSKFRCCGFGDADDRAGEGCRDGIGCMHMIQKVAKKMSVVVQKIIMFSFLFESVGIVILSMLRIRR</sequence>
<dbReference type="VEuPathDB" id="MicrosporidiaDB:M896_121590"/>
<organism evidence="2 3">
    <name type="scientific">Ordospora colligata OC4</name>
    <dbReference type="NCBI Taxonomy" id="1354746"/>
    <lineage>
        <taxon>Eukaryota</taxon>
        <taxon>Fungi</taxon>
        <taxon>Fungi incertae sedis</taxon>
        <taxon>Microsporidia</taxon>
        <taxon>Ordosporidae</taxon>
        <taxon>Ordospora</taxon>
    </lineage>
</organism>
<evidence type="ECO:0000256" key="1">
    <source>
        <dbReference type="SAM" id="Phobius"/>
    </source>
</evidence>
<reference evidence="2 3" key="1">
    <citation type="journal article" date="2014" name="MBio">
        <title>The Ordospora colligata genome; evolution of extreme reduction in microsporidia and host-to-parasite horizontal gene transfer.</title>
        <authorList>
            <person name="Pombert J.-F."/>
            <person name="Haag K.L."/>
            <person name="Beidas S."/>
            <person name="Ebert D."/>
            <person name="Keeling P.J."/>
        </authorList>
    </citation>
    <scope>NUCLEOTIDE SEQUENCE [LARGE SCALE GENOMIC DNA]</scope>
    <source>
        <strain evidence="2 3">OC4</strain>
    </source>
</reference>
<gene>
    <name evidence="2" type="ORF">M896_121590</name>
</gene>
<dbReference type="Proteomes" id="UP000031056">
    <property type="component" value="Unassembled WGS sequence"/>
</dbReference>
<name>A0A0B2UCZ9_9MICR</name>
<dbReference type="EMBL" id="JOKQ01000012">
    <property type="protein sequence ID" value="KHN68936.1"/>
    <property type="molecule type" value="Genomic_DNA"/>
</dbReference>
<dbReference type="GeneID" id="26262676"/>
<feature type="transmembrane region" description="Helical" evidence="1">
    <location>
        <begin position="81"/>
        <end position="104"/>
    </location>
</feature>
<dbReference type="OrthoDB" id="2192630at2759"/>
<protein>
    <submittedName>
        <fullName evidence="2">Uncharacterized protein</fullName>
    </submittedName>
</protein>
<dbReference type="STRING" id="1354746.A0A0B2UCZ9"/>
<feature type="transmembrane region" description="Helical" evidence="1">
    <location>
        <begin position="50"/>
        <end position="69"/>
    </location>
</feature>
<dbReference type="HOGENOM" id="CLU_121525_0_0_1"/>
<keyword evidence="1" id="KW-0812">Transmembrane</keyword>
<keyword evidence="3" id="KW-1185">Reference proteome</keyword>